<reference evidence="1 2" key="1">
    <citation type="submission" date="2021-07" db="EMBL/GenBank/DDBJ databases">
        <title>Whole Genome Sequence of Nocardia Iowensis.</title>
        <authorList>
            <person name="Lamm A."/>
            <person name="Collins-Fairclough A.M."/>
            <person name="Bunk B."/>
            <person name="Sproer C."/>
        </authorList>
    </citation>
    <scope>NUCLEOTIDE SEQUENCE [LARGE SCALE GENOMIC DNA]</scope>
    <source>
        <strain evidence="1 2">NRRL 5646</strain>
    </source>
</reference>
<gene>
    <name evidence="1" type="ORF">KV110_17940</name>
</gene>
<dbReference type="Proteomes" id="UP000694257">
    <property type="component" value="Chromosome"/>
</dbReference>
<evidence type="ECO:0000313" key="2">
    <source>
        <dbReference type="Proteomes" id="UP000694257"/>
    </source>
</evidence>
<dbReference type="RefSeq" id="WP_218477414.1">
    <property type="nucleotide sequence ID" value="NZ_BAABJN010000007.1"/>
</dbReference>
<dbReference type="EMBL" id="CP078145">
    <property type="protein sequence ID" value="QXN94759.1"/>
    <property type="molecule type" value="Genomic_DNA"/>
</dbReference>
<protein>
    <submittedName>
        <fullName evidence="1">Uncharacterized protein</fullName>
    </submittedName>
</protein>
<accession>A0ABX8S114</accession>
<organism evidence="1 2">
    <name type="scientific">Nocardia iowensis</name>
    <dbReference type="NCBI Taxonomy" id="204891"/>
    <lineage>
        <taxon>Bacteria</taxon>
        <taxon>Bacillati</taxon>
        <taxon>Actinomycetota</taxon>
        <taxon>Actinomycetes</taxon>
        <taxon>Mycobacteriales</taxon>
        <taxon>Nocardiaceae</taxon>
        <taxon>Nocardia</taxon>
    </lineage>
</organism>
<sequence length="112" mass="12608">MNITDHPVIDGVTETTRGYRARALCLVDDHPADIVVNIDTICPSRSRYRVDLFDQMRLGWTPVLRAGAEDFAPPLDSAPDEHTVAACQSLVNRLHDTAEWIVRTARELGPRW</sequence>
<proteinExistence type="predicted"/>
<evidence type="ECO:0000313" key="1">
    <source>
        <dbReference type="EMBL" id="QXN94759.1"/>
    </source>
</evidence>
<keyword evidence="2" id="KW-1185">Reference proteome</keyword>
<name>A0ABX8S114_NOCIO</name>